<dbReference type="EMBL" id="JANPWB010000016">
    <property type="protein sequence ID" value="KAJ1084268.1"/>
    <property type="molecule type" value="Genomic_DNA"/>
</dbReference>
<keyword evidence="3" id="KW-1185">Reference proteome</keyword>
<proteinExistence type="predicted"/>
<organism evidence="2 3">
    <name type="scientific">Pleurodeles waltl</name>
    <name type="common">Iberian ribbed newt</name>
    <dbReference type="NCBI Taxonomy" id="8319"/>
    <lineage>
        <taxon>Eukaryota</taxon>
        <taxon>Metazoa</taxon>
        <taxon>Chordata</taxon>
        <taxon>Craniata</taxon>
        <taxon>Vertebrata</taxon>
        <taxon>Euteleostomi</taxon>
        <taxon>Amphibia</taxon>
        <taxon>Batrachia</taxon>
        <taxon>Caudata</taxon>
        <taxon>Salamandroidea</taxon>
        <taxon>Salamandridae</taxon>
        <taxon>Pleurodelinae</taxon>
        <taxon>Pleurodeles</taxon>
    </lineage>
</organism>
<feature type="region of interest" description="Disordered" evidence="1">
    <location>
        <begin position="1"/>
        <end position="72"/>
    </location>
</feature>
<feature type="region of interest" description="Disordered" evidence="1">
    <location>
        <begin position="180"/>
        <end position="199"/>
    </location>
</feature>
<reference evidence="2" key="1">
    <citation type="journal article" date="2022" name="bioRxiv">
        <title>Sequencing and chromosome-scale assembly of the giantPleurodeles waltlgenome.</title>
        <authorList>
            <person name="Brown T."/>
            <person name="Elewa A."/>
            <person name="Iarovenko S."/>
            <person name="Subramanian E."/>
            <person name="Araus A.J."/>
            <person name="Petzold A."/>
            <person name="Susuki M."/>
            <person name="Suzuki K.-i.T."/>
            <person name="Hayashi T."/>
            <person name="Toyoda A."/>
            <person name="Oliveira C."/>
            <person name="Osipova E."/>
            <person name="Leigh N.D."/>
            <person name="Simon A."/>
            <person name="Yun M.H."/>
        </authorList>
    </citation>
    <scope>NUCLEOTIDE SEQUENCE</scope>
    <source>
        <strain evidence="2">20211129_DDA</strain>
        <tissue evidence="2">Liver</tissue>
    </source>
</reference>
<evidence type="ECO:0000313" key="2">
    <source>
        <dbReference type="EMBL" id="KAJ1084268.1"/>
    </source>
</evidence>
<dbReference type="AlphaFoldDB" id="A0AAV7L6N5"/>
<evidence type="ECO:0000313" key="3">
    <source>
        <dbReference type="Proteomes" id="UP001066276"/>
    </source>
</evidence>
<dbReference type="Proteomes" id="UP001066276">
    <property type="component" value="Chromosome 12"/>
</dbReference>
<evidence type="ECO:0000256" key="1">
    <source>
        <dbReference type="SAM" id="MobiDB-lite"/>
    </source>
</evidence>
<accession>A0AAV7L6N5</accession>
<comment type="caution">
    <text evidence="2">The sequence shown here is derived from an EMBL/GenBank/DDBJ whole genome shotgun (WGS) entry which is preliminary data.</text>
</comment>
<feature type="compositionally biased region" description="Polar residues" evidence="1">
    <location>
        <begin position="19"/>
        <end position="28"/>
    </location>
</feature>
<sequence length="226" mass="23106">MATNGSSAAKESEAVVQAPPQSRESSSRGAGLQHPYHSASWCEMATGGSSAAKESGACTSGSPQLPPSHEEVRPAKRVCSVLITAPPATKWQPASLVPLRSLGLVVQAPPQSRGSLSHGAGLKLPYRSASRCEMATGGSSAAKESGACSSGSPPPVTRKLSPRVGLQHTYHSTSGCEMATGGSSAAKESGACSSGSPPVKRKFVPWSGFAASLSQRLRVRNGNRLL</sequence>
<feature type="region of interest" description="Disordered" evidence="1">
    <location>
        <begin position="138"/>
        <end position="164"/>
    </location>
</feature>
<gene>
    <name evidence="2" type="ORF">NDU88_004420</name>
</gene>
<protein>
    <submittedName>
        <fullName evidence="2">Uncharacterized protein</fullName>
    </submittedName>
</protein>
<name>A0AAV7L6N5_PLEWA</name>